<organism evidence="1 2">
    <name type="scientific">Oesophagostomum dentatum</name>
    <name type="common">Nodular worm</name>
    <dbReference type="NCBI Taxonomy" id="61180"/>
    <lineage>
        <taxon>Eukaryota</taxon>
        <taxon>Metazoa</taxon>
        <taxon>Ecdysozoa</taxon>
        <taxon>Nematoda</taxon>
        <taxon>Chromadorea</taxon>
        <taxon>Rhabditida</taxon>
        <taxon>Rhabditina</taxon>
        <taxon>Rhabditomorpha</taxon>
        <taxon>Strongyloidea</taxon>
        <taxon>Strongylidae</taxon>
        <taxon>Oesophagostomum</taxon>
    </lineage>
</organism>
<accession>A0A0B1SFG7</accession>
<proteinExistence type="predicted"/>
<reference evidence="1 2" key="1">
    <citation type="submission" date="2014-03" db="EMBL/GenBank/DDBJ databases">
        <title>Draft genome of the hookworm Oesophagostomum dentatum.</title>
        <authorList>
            <person name="Mitreva M."/>
        </authorList>
    </citation>
    <scope>NUCLEOTIDE SEQUENCE [LARGE SCALE GENOMIC DNA]</scope>
    <source>
        <strain evidence="1 2">OD-Hann</strain>
    </source>
</reference>
<dbReference type="Proteomes" id="UP000053660">
    <property type="component" value="Unassembled WGS sequence"/>
</dbReference>
<keyword evidence="2" id="KW-1185">Reference proteome</keyword>
<protein>
    <submittedName>
        <fullName evidence="1">Uncharacterized protein</fullName>
    </submittedName>
</protein>
<feature type="non-terminal residue" evidence="1">
    <location>
        <position position="1"/>
    </location>
</feature>
<dbReference type="EMBL" id="KN580698">
    <property type="protein sequence ID" value="KHJ82287.1"/>
    <property type="molecule type" value="Genomic_DNA"/>
</dbReference>
<sequence length="103" mass="11323">IEEVSLILTLSSCDCPAVLTSFSGVPKRYSSSDWRGLATLRDVSRLSLVAHMQLRSSCLLSHIPIHLHASEAAGRLHVVNSPLLVQCCHTTMRDVSLHWMSGE</sequence>
<gene>
    <name evidence="1" type="ORF">OESDEN_18021</name>
</gene>
<evidence type="ECO:0000313" key="2">
    <source>
        <dbReference type="Proteomes" id="UP000053660"/>
    </source>
</evidence>
<evidence type="ECO:0000313" key="1">
    <source>
        <dbReference type="EMBL" id="KHJ82287.1"/>
    </source>
</evidence>
<name>A0A0B1SFG7_OESDE</name>
<dbReference type="AlphaFoldDB" id="A0A0B1SFG7"/>